<comment type="caution">
    <text evidence="2">The sequence shown here is derived from an EMBL/GenBank/DDBJ whole genome shotgun (WGS) entry which is preliminary data.</text>
</comment>
<feature type="transmembrane region" description="Helical" evidence="1">
    <location>
        <begin position="324"/>
        <end position="346"/>
    </location>
</feature>
<dbReference type="EMBL" id="QKTW01000016">
    <property type="protein sequence ID" value="PZF72973.1"/>
    <property type="molecule type" value="Genomic_DNA"/>
</dbReference>
<evidence type="ECO:0000313" key="2">
    <source>
        <dbReference type="EMBL" id="PZF72973.1"/>
    </source>
</evidence>
<evidence type="ECO:0000313" key="3">
    <source>
        <dbReference type="Proteomes" id="UP000248745"/>
    </source>
</evidence>
<feature type="transmembrane region" description="Helical" evidence="1">
    <location>
        <begin position="256"/>
        <end position="274"/>
    </location>
</feature>
<keyword evidence="1" id="KW-0812">Transmembrane</keyword>
<feature type="transmembrane region" description="Helical" evidence="1">
    <location>
        <begin position="138"/>
        <end position="164"/>
    </location>
</feature>
<reference evidence="2 3" key="1">
    <citation type="submission" date="2018-06" db="EMBL/GenBank/DDBJ databases">
        <title>Mucibacter soli gen. nov., sp. nov., a new member of the family Chitinophagaceae producing mucin.</title>
        <authorList>
            <person name="Kim M.-K."/>
            <person name="Park S."/>
            <person name="Kim T.-S."/>
            <person name="Joung Y."/>
            <person name="Han J.-H."/>
            <person name="Kim S.B."/>
        </authorList>
    </citation>
    <scope>NUCLEOTIDE SEQUENCE [LARGE SCALE GENOMIC DNA]</scope>
    <source>
        <strain evidence="2 3">R1-15</strain>
    </source>
</reference>
<feature type="transmembrane region" description="Helical" evidence="1">
    <location>
        <begin position="21"/>
        <end position="40"/>
    </location>
</feature>
<protein>
    <recommendedName>
        <fullName evidence="4">Glycosyltransferase RgtA/B/C/D-like domain-containing protein</fullName>
    </recommendedName>
</protein>
<gene>
    <name evidence="2" type="ORF">DN068_11215</name>
</gene>
<feature type="transmembrane region" description="Helical" evidence="1">
    <location>
        <begin position="101"/>
        <end position="118"/>
    </location>
</feature>
<feature type="transmembrane region" description="Helical" evidence="1">
    <location>
        <begin position="280"/>
        <end position="303"/>
    </location>
</feature>
<organism evidence="2 3">
    <name type="scientific">Taibaiella soli</name>
    <dbReference type="NCBI Taxonomy" id="1649169"/>
    <lineage>
        <taxon>Bacteria</taxon>
        <taxon>Pseudomonadati</taxon>
        <taxon>Bacteroidota</taxon>
        <taxon>Chitinophagia</taxon>
        <taxon>Chitinophagales</taxon>
        <taxon>Chitinophagaceae</taxon>
        <taxon>Taibaiella</taxon>
    </lineage>
</organism>
<keyword evidence="3" id="KW-1185">Reference proteome</keyword>
<dbReference type="AlphaFoldDB" id="A0A2W2BYM2"/>
<accession>A0A2W2BYM2</accession>
<feature type="transmembrane region" description="Helical" evidence="1">
    <location>
        <begin position="176"/>
        <end position="197"/>
    </location>
</feature>
<feature type="transmembrane region" description="Helical" evidence="1">
    <location>
        <begin position="217"/>
        <end position="235"/>
    </location>
</feature>
<name>A0A2W2BYM2_9BACT</name>
<dbReference type="Proteomes" id="UP000248745">
    <property type="component" value="Unassembled WGS sequence"/>
</dbReference>
<evidence type="ECO:0008006" key="4">
    <source>
        <dbReference type="Google" id="ProtNLM"/>
    </source>
</evidence>
<keyword evidence="1" id="KW-0472">Membrane</keyword>
<keyword evidence="1" id="KW-1133">Transmembrane helix</keyword>
<feature type="transmembrane region" description="Helical" evidence="1">
    <location>
        <begin position="352"/>
        <end position="372"/>
    </location>
</feature>
<feature type="transmembrane region" description="Helical" evidence="1">
    <location>
        <begin position="402"/>
        <end position="420"/>
    </location>
</feature>
<evidence type="ECO:0000256" key="1">
    <source>
        <dbReference type="SAM" id="Phobius"/>
    </source>
</evidence>
<proteinExistence type="predicted"/>
<sequence>MQRIKTKPARYKMEKSMTAKRLNIWCASCALIVLFTMIFFSPNQYISDEPFYINNLALFGNLGLGKDFLLHMTHQSPGPLYQVVLASFGTLCPVTPVSMRFLNGLLFLLLTGITYLFFKNRKEEDPAGAALILLSVPPLWGLAGVGLSELPAMMFFSLGLFLFYKSISKESNGFASYLLALLGGFCISLAIMGRAQFLMLLVTTPLLFLVKGKFKEIILFLVAAAAIPLYVFGLWKGLMPPAAQHIQRGTVYMHGFLALGYLAIITLIICHRWLLLPRRFYYLGIVLTVCACVVNILGHFIAYEPLQTVVHRLQISELMPGYKYVAPGMIVGAGSFFLIASCYRIWENRSDIWFVFFFLTGLALVATSIKITWVFSSRYVAQAIPVLLIPYARYISNNYISWLLRIAGIAFGIAGLWSYYHYRIL</sequence>